<dbReference type="EMBL" id="JAAMOZ010000001">
    <property type="protein sequence ID" value="NIH57460.1"/>
    <property type="molecule type" value="Genomic_DNA"/>
</dbReference>
<sequence>MLLVAGCAPASSQPDAPSEPSPTSAPAVPSSVAIAPSPTRNYHTDVVEYPDGFTPSIEFVDCVQAPDEFVDWMLDPTSAKGRPRRDDVHMPIGAVVTSPSGQWAIFAWSDPSDRGSVPPISKRAYLAPYPLVPETEIISVARVRLDTSETIWGFDTYTSWRGDLQDLGHQGTEAAFTCVG</sequence>
<feature type="region of interest" description="Disordered" evidence="1">
    <location>
        <begin position="1"/>
        <end position="37"/>
    </location>
</feature>
<evidence type="ECO:0000256" key="1">
    <source>
        <dbReference type="SAM" id="MobiDB-lite"/>
    </source>
</evidence>
<evidence type="ECO:0000313" key="2">
    <source>
        <dbReference type="EMBL" id="NIH57460.1"/>
    </source>
</evidence>
<protein>
    <recommendedName>
        <fullName evidence="4">Lipoprotein</fullName>
    </recommendedName>
</protein>
<dbReference type="RefSeq" id="WP_167167192.1">
    <property type="nucleotide sequence ID" value="NZ_BAAAOO010000007.1"/>
</dbReference>
<dbReference type="Proteomes" id="UP000749311">
    <property type="component" value="Unassembled WGS sequence"/>
</dbReference>
<accession>A0ABX0SHJ9</accession>
<evidence type="ECO:0000313" key="3">
    <source>
        <dbReference type="Proteomes" id="UP000749311"/>
    </source>
</evidence>
<reference evidence="2 3" key="1">
    <citation type="submission" date="2020-02" db="EMBL/GenBank/DDBJ databases">
        <title>Sequencing the genomes of 1000 actinobacteria strains.</title>
        <authorList>
            <person name="Klenk H.-P."/>
        </authorList>
    </citation>
    <scope>NUCLEOTIDE SEQUENCE [LARGE SCALE GENOMIC DNA]</scope>
    <source>
        <strain evidence="2 3">DSM 19609</strain>
    </source>
</reference>
<feature type="compositionally biased region" description="Low complexity" evidence="1">
    <location>
        <begin position="14"/>
        <end position="37"/>
    </location>
</feature>
<comment type="caution">
    <text evidence="2">The sequence shown here is derived from an EMBL/GenBank/DDBJ whole genome shotgun (WGS) entry which is preliminary data.</text>
</comment>
<evidence type="ECO:0008006" key="4">
    <source>
        <dbReference type="Google" id="ProtNLM"/>
    </source>
</evidence>
<gene>
    <name evidence="2" type="ORF">FB473_002105</name>
</gene>
<keyword evidence="3" id="KW-1185">Reference proteome</keyword>
<name>A0ABX0SHJ9_9ACTN</name>
<organism evidence="2 3">
    <name type="scientific">Brooklawnia cerclae</name>
    <dbReference type="NCBI Taxonomy" id="349934"/>
    <lineage>
        <taxon>Bacteria</taxon>
        <taxon>Bacillati</taxon>
        <taxon>Actinomycetota</taxon>
        <taxon>Actinomycetes</taxon>
        <taxon>Propionibacteriales</taxon>
        <taxon>Propionibacteriaceae</taxon>
        <taxon>Brooklawnia</taxon>
    </lineage>
</organism>
<proteinExistence type="predicted"/>